<evidence type="ECO:0000313" key="3">
    <source>
        <dbReference type="Proteomes" id="UP000594260"/>
    </source>
</evidence>
<dbReference type="CDD" id="cd06008">
    <property type="entry name" value="NF-X1-zinc-finger"/>
    <property type="match status" value="2"/>
</dbReference>
<accession>A0A7M7JC70</accession>
<dbReference type="GeneID" id="111245551"/>
<dbReference type="InParanoid" id="A0A7M7JC70"/>
<dbReference type="AlphaFoldDB" id="A0A7M7JC70"/>
<feature type="region of interest" description="Disordered" evidence="1">
    <location>
        <begin position="26"/>
        <end position="69"/>
    </location>
</feature>
<name>A0A7M7JC70_VARDE</name>
<protein>
    <submittedName>
        <fullName evidence="2">Uncharacterized protein</fullName>
    </submittedName>
</protein>
<feature type="compositionally biased region" description="Low complexity" evidence="1">
    <location>
        <begin position="28"/>
        <end position="37"/>
    </location>
</feature>
<dbReference type="RefSeq" id="XP_022649775.1">
    <property type="nucleotide sequence ID" value="XM_022794040.1"/>
</dbReference>
<dbReference type="KEGG" id="vde:111245551"/>
<sequence length="886" mass="98522">MESGLDDFRNARQQLTRVFNGISEEQVEVTSQSSESTLVRSPENRHRDPGGSRVQHTKGGSSFAVETESADDSLLALENGRRSLINTRQTSHEFNRKSFIEAPRVFARSASDSHVINSEMDAKDLNFSHAVISSTPQSKSFQMGYGHPPQFSSTKTSFFPGSVFSPRSRRNIAKFAQVTDGSQVEPVCIGGYLASCTASCSILELRDASWKVPAQNSKFEGLTVGDRLLVEFEGGLSFDGGAGLDILESVVLMESRDESVVVICHEKVTFSLVGGSIAVKIFLVKRSFFERKFHAVSTTGQSGISGLRIACTIRIVQGPPRSKKMSHIMNEIQMTVPRGSRVLIVGENVRERMVLPPNLSLLNLQNLRHSSKVTEEVRDAGRLETEELLRQKHFELLREIDEVVETITTLCNEYSYTLQIQGSKAALNQEMQIVLLRLEALQKLLNEIDHRLAFEVFPDVQLIYGTIKDVIGCVSLIDYLVPAASVIVDADRLSLSELGVVFSVRRNNIYLSIDTPCFWKPIREWKSKGISIKSVRRRNYICDEFLSLLEQFISPQMLSAEFFEGWVLESDNGFGLLLSCFKHTLGPLPQKPPKNVVVIKHTEKGEAAVELETHLMKSMGNLFAMAEEHDYSLYVVNRNGSTVVELCDSPVEKSSSSNALQDIKGAFKPHADTFVSLHGLTTKALPALYELILFSLRRVFLIGNLQQLKKSDENVRRFVNNLLSCGFVRKSLILTCPKHKTDVIFGSNCGNSAVSWQTSCKERCNVRLPCGHQCPQNCHFHDEQTFEDDLPACDQTCGKELPCGHACPLPCGRPCLMRCSVLLAVIGPCGHPNSIPCCQNTEHGLSLLACPNSKCHRHFNDPFSTKNSKSLIQRGSTLFARMFSTS</sequence>
<dbReference type="EnsemblMetazoa" id="XM_022794040">
    <property type="protein sequence ID" value="XP_022649775"/>
    <property type="gene ID" value="LOC111245551"/>
</dbReference>
<dbReference type="Proteomes" id="UP000594260">
    <property type="component" value="Unplaced"/>
</dbReference>
<organism evidence="2 3">
    <name type="scientific">Varroa destructor</name>
    <name type="common">Honeybee mite</name>
    <dbReference type="NCBI Taxonomy" id="109461"/>
    <lineage>
        <taxon>Eukaryota</taxon>
        <taxon>Metazoa</taxon>
        <taxon>Ecdysozoa</taxon>
        <taxon>Arthropoda</taxon>
        <taxon>Chelicerata</taxon>
        <taxon>Arachnida</taxon>
        <taxon>Acari</taxon>
        <taxon>Parasitiformes</taxon>
        <taxon>Mesostigmata</taxon>
        <taxon>Gamasina</taxon>
        <taxon>Dermanyssoidea</taxon>
        <taxon>Varroidae</taxon>
        <taxon>Varroa</taxon>
    </lineage>
</organism>
<keyword evidence="3" id="KW-1185">Reference proteome</keyword>
<proteinExistence type="predicted"/>
<reference evidence="2" key="1">
    <citation type="submission" date="2021-01" db="UniProtKB">
        <authorList>
            <consortium name="EnsemblMetazoa"/>
        </authorList>
    </citation>
    <scope>IDENTIFICATION</scope>
</reference>
<evidence type="ECO:0000313" key="2">
    <source>
        <dbReference type="EnsemblMetazoa" id="XP_022649775"/>
    </source>
</evidence>
<dbReference type="OrthoDB" id="6512771at2759"/>
<evidence type="ECO:0000256" key="1">
    <source>
        <dbReference type="SAM" id="MobiDB-lite"/>
    </source>
</evidence>